<sequence>MTDLYQRFVLVQGCFAKVPVLEGERNWPEWEDGIYGALRHFQGLPLLHTAPPPPIAVTSTEQVPTPAPSDLSEDHKSLDPMVAAAILQCLSRALNKSYAPIVDDTSSYKTYRIYSALRGVYGTPGLQYLHSQIRDFLSFAPSESDDLLVYMETLRQKHARLSQLGMDWDKMLDFKLLDLGLLGSPGWERATRVARQ</sequence>
<organism evidence="1 2">
    <name type="scientific">Cryptococcus floricola</name>
    <dbReference type="NCBI Taxonomy" id="2591691"/>
    <lineage>
        <taxon>Eukaryota</taxon>
        <taxon>Fungi</taxon>
        <taxon>Dikarya</taxon>
        <taxon>Basidiomycota</taxon>
        <taxon>Agaricomycotina</taxon>
        <taxon>Tremellomycetes</taxon>
        <taxon>Tremellales</taxon>
        <taxon>Cryptococcaceae</taxon>
        <taxon>Cryptococcus</taxon>
    </lineage>
</organism>
<dbReference type="EMBL" id="NIDF01000006">
    <property type="protein sequence ID" value="TYJ58241.1"/>
    <property type="molecule type" value="Genomic_DNA"/>
</dbReference>
<reference evidence="1 2" key="1">
    <citation type="submission" date="2017-05" db="EMBL/GenBank/DDBJ databases">
        <title>The Genome Sequence of Tsuchiyaea wingfieldii DSM 27421.</title>
        <authorList>
            <person name="Cuomo C."/>
            <person name="Passer A."/>
            <person name="Billmyre B."/>
            <person name="Heitman J."/>
        </authorList>
    </citation>
    <scope>NUCLEOTIDE SEQUENCE [LARGE SCALE GENOMIC DNA]</scope>
    <source>
        <strain evidence="1 2">DSM 27421</strain>
    </source>
</reference>
<protein>
    <submittedName>
        <fullName evidence="1">Uncharacterized protein</fullName>
    </submittedName>
</protein>
<proteinExistence type="predicted"/>
<dbReference type="Proteomes" id="UP000322245">
    <property type="component" value="Unassembled WGS sequence"/>
</dbReference>
<name>A0A5D3B6N4_9TREE</name>
<accession>A0A5D3B6N4</accession>
<gene>
    <name evidence="1" type="ORF">B9479_001066</name>
</gene>
<dbReference type="AlphaFoldDB" id="A0A5D3B6N4"/>
<evidence type="ECO:0000313" key="2">
    <source>
        <dbReference type="Proteomes" id="UP000322245"/>
    </source>
</evidence>
<keyword evidence="2" id="KW-1185">Reference proteome</keyword>
<comment type="caution">
    <text evidence="1">The sequence shown here is derived from an EMBL/GenBank/DDBJ whole genome shotgun (WGS) entry which is preliminary data.</text>
</comment>
<evidence type="ECO:0000313" key="1">
    <source>
        <dbReference type="EMBL" id="TYJ58241.1"/>
    </source>
</evidence>